<dbReference type="InterPro" id="IPR015500">
    <property type="entry name" value="Peptidase_S8_subtilisin-rel"/>
</dbReference>
<evidence type="ECO:0000313" key="16">
    <source>
        <dbReference type="Proteomes" id="UP000198862"/>
    </source>
</evidence>
<dbReference type="PROSITE" id="PS51892">
    <property type="entry name" value="SUBTILASE"/>
    <property type="match status" value="1"/>
</dbReference>
<dbReference type="Proteomes" id="UP000198862">
    <property type="component" value="Unassembled WGS sequence"/>
</dbReference>
<dbReference type="InterPro" id="IPR007280">
    <property type="entry name" value="Peptidase_C_arc/bac"/>
</dbReference>
<evidence type="ECO:0000259" key="13">
    <source>
        <dbReference type="Pfam" id="PF00082"/>
    </source>
</evidence>
<dbReference type="PANTHER" id="PTHR43806">
    <property type="entry name" value="PEPTIDASE S8"/>
    <property type="match status" value="1"/>
</dbReference>
<feature type="domain" description="Peptidase S8/S53" evidence="13">
    <location>
        <begin position="170"/>
        <end position="463"/>
    </location>
</feature>
<dbReference type="Gene3D" id="2.60.120.380">
    <property type="match status" value="1"/>
</dbReference>
<evidence type="ECO:0000256" key="7">
    <source>
        <dbReference type="ARBA" id="ARBA00022825"/>
    </source>
</evidence>
<evidence type="ECO:0000256" key="4">
    <source>
        <dbReference type="ARBA" id="ARBA00022670"/>
    </source>
</evidence>
<dbReference type="PRINTS" id="PR00723">
    <property type="entry name" value="SUBTILISIN"/>
</dbReference>
<dbReference type="OrthoDB" id="9790784at2"/>
<feature type="active site" description="Charge relay system" evidence="9 10">
    <location>
        <position position="247"/>
    </location>
</feature>
<dbReference type="Pfam" id="PF04151">
    <property type="entry name" value="PPC"/>
    <property type="match status" value="1"/>
</dbReference>
<comment type="similarity">
    <text evidence="2 10">Belongs to the peptidase S8 family.</text>
</comment>
<dbReference type="PROSITE" id="PS00137">
    <property type="entry name" value="SUBTILASE_HIS"/>
    <property type="match status" value="1"/>
</dbReference>
<feature type="region of interest" description="Disordered" evidence="11">
    <location>
        <begin position="205"/>
        <end position="247"/>
    </location>
</feature>
<evidence type="ECO:0000256" key="6">
    <source>
        <dbReference type="ARBA" id="ARBA00022801"/>
    </source>
</evidence>
<feature type="active site" description="Charge relay system" evidence="9 10">
    <location>
        <position position="179"/>
    </location>
</feature>
<dbReference type="GO" id="GO:0006508">
    <property type="term" value="P:proteolysis"/>
    <property type="evidence" value="ECO:0007669"/>
    <property type="project" value="UniProtKB-KW"/>
</dbReference>
<dbReference type="FunFam" id="3.40.50.200:FF:000022">
    <property type="entry name" value="Extracellular protease"/>
    <property type="match status" value="1"/>
</dbReference>
<dbReference type="InterPro" id="IPR036852">
    <property type="entry name" value="Peptidase_S8/S53_dom_sf"/>
</dbReference>
<name>A0A1I1DZV2_9GAMM</name>
<dbReference type="AlphaFoldDB" id="A0A1I1DZV2"/>
<feature type="compositionally biased region" description="Basic and acidic residues" evidence="11">
    <location>
        <begin position="210"/>
        <end position="220"/>
    </location>
</feature>
<organism evidence="15 16">
    <name type="scientific">Pseudoalteromonas denitrificans DSM 6059</name>
    <dbReference type="NCBI Taxonomy" id="1123010"/>
    <lineage>
        <taxon>Bacteria</taxon>
        <taxon>Pseudomonadati</taxon>
        <taxon>Pseudomonadota</taxon>
        <taxon>Gammaproteobacteria</taxon>
        <taxon>Alteromonadales</taxon>
        <taxon>Pseudoalteromonadaceae</taxon>
        <taxon>Pseudoalteromonas</taxon>
    </lineage>
</organism>
<dbReference type="Gene3D" id="3.40.50.200">
    <property type="entry name" value="Peptidase S8/S53 domain"/>
    <property type="match status" value="1"/>
</dbReference>
<dbReference type="GO" id="GO:0005576">
    <property type="term" value="C:extracellular region"/>
    <property type="evidence" value="ECO:0007669"/>
    <property type="project" value="UniProtKB-SubCell"/>
</dbReference>
<dbReference type="PANTHER" id="PTHR43806:SF11">
    <property type="entry name" value="CEREVISIN-RELATED"/>
    <property type="match status" value="1"/>
</dbReference>
<dbReference type="InterPro" id="IPR000209">
    <property type="entry name" value="Peptidase_S8/S53_dom"/>
</dbReference>
<dbReference type="EMBL" id="FOLO01000001">
    <property type="protein sequence ID" value="SFB78230.1"/>
    <property type="molecule type" value="Genomic_DNA"/>
</dbReference>
<protein>
    <submittedName>
        <fullName evidence="15">Serine protease</fullName>
    </submittedName>
</protein>
<feature type="signal peptide" evidence="12">
    <location>
        <begin position="1"/>
        <end position="25"/>
    </location>
</feature>
<dbReference type="STRING" id="1123010.SAMN02745724_00053"/>
<accession>A0A1I1DZV2</accession>
<evidence type="ECO:0000256" key="12">
    <source>
        <dbReference type="SAM" id="SignalP"/>
    </source>
</evidence>
<evidence type="ECO:0000256" key="1">
    <source>
        <dbReference type="ARBA" id="ARBA00004613"/>
    </source>
</evidence>
<evidence type="ECO:0000256" key="8">
    <source>
        <dbReference type="ARBA" id="ARBA00023145"/>
    </source>
</evidence>
<dbReference type="InterPro" id="IPR034176">
    <property type="entry name" value="Peptidases_S8_13"/>
</dbReference>
<reference evidence="15 16" key="1">
    <citation type="submission" date="2016-10" db="EMBL/GenBank/DDBJ databases">
        <authorList>
            <person name="de Groot N.N."/>
        </authorList>
    </citation>
    <scope>NUCLEOTIDE SEQUENCE [LARGE SCALE GENOMIC DNA]</scope>
    <source>
        <strain evidence="15 16">DSM 6059</strain>
    </source>
</reference>
<dbReference type="SUPFAM" id="SSF52743">
    <property type="entry name" value="Subtilisin-like"/>
    <property type="match status" value="1"/>
</dbReference>
<evidence type="ECO:0000256" key="10">
    <source>
        <dbReference type="PROSITE-ProRule" id="PRU01240"/>
    </source>
</evidence>
<keyword evidence="4 10" id="KW-0645">Protease</keyword>
<feature type="chain" id="PRO_5011675501" evidence="12">
    <location>
        <begin position="26"/>
        <end position="589"/>
    </location>
</feature>
<proteinExistence type="inferred from homology"/>
<evidence type="ECO:0000256" key="5">
    <source>
        <dbReference type="ARBA" id="ARBA00022729"/>
    </source>
</evidence>
<evidence type="ECO:0000259" key="14">
    <source>
        <dbReference type="Pfam" id="PF04151"/>
    </source>
</evidence>
<feature type="active site" description="Charge relay system" evidence="9 10">
    <location>
        <position position="428"/>
    </location>
</feature>
<gene>
    <name evidence="15" type="ORF">SAMN02745724_00053</name>
</gene>
<dbReference type="PROSITE" id="PS00138">
    <property type="entry name" value="SUBTILASE_SER"/>
    <property type="match status" value="1"/>
</dbReference>
<evidence type="ECO:0000256" key="2">
    <source>
        <dbReference type="ARBA" id="ARBA00011073"/>
    </source>
</evidence>
<dbReference type="GO" id="GO:0004252">
    <property type="term" value="F:serine-type endopeptidase activity"/>
    <property type="evidence" value="ECO:0007669"/>
    <property type="project" value="UniProtKB-UniRule"/>
</dbReference>
<evidence type="ECO:0000256" key="9">
    <source>
        <dbReference type="PIRSR" id="PIRSR615500-1"/>
    </source>
</evidence>
<dbReference type="RefSeq" id="WP_091978669.1">
    <property type="nucleotide sequence ID" value="NZ_FOLO01000001.1"/>
</dbReference>
<comment type="subcellular location">
    <subcellularLocation>
        <location evidence="1">Secreted</location>
    </subcellularLocation>
</comment>
<keyword evidence="3" id="KW-0964">Secreted</keyword>
<evidence type="ECO:0000256" key="3">
    <source>
        <dbReference type="ARBA" id="ARBA00022525"/>
    </source>
</evidence>
<sequence length="589" mass="60637">MRNNFKKQLLAIAIPAVIAATHANAATIDLNQTQIKLAGQNLGQTQFIIKYKMNTHQVGTLMNTSAEEMQASAKNFANNFKNKSNLETKYMRSMALQNHHVISVNKKMTAVEAQIYMQDMALSGNVESIELDQMLQHYATPSDPSFSSQWHYANSANGLNLPKAWDNATGAGVTVAVLDTGYRPHSDLVGNIVGGYDMISHTLVENDGTGGRDSDARDPGDAITRGECGNDANGNPYPSSDRSSSWHGTHVAGTVAAVAGNGQGGVGVAYDAKVVPVRVLGKCGGLTSDIADAIVWASGGSVSGVPSNPNPASVINMSLGGEGACSSATQTAINTARNNGAVVVVASGNDGKNASGFNPGNCSGVVNVAATGPTGARTSYSNYGSSIDVAAPGGDQRSFGTSSGILSTHNTGSTSPGSDKMSYMDGTSMAAPHIAGVAALIKQAKPSATPDEIESILKTTARASSSCSQCGEGLVDAEAAVLKAKGTTPPTGGIDVSKTNLSASKGQWLDIAVNVPAGVSSFTVSTSGGTGDMDLYVKEGSYATETSFNCKSTEPDSTETCKINNPNAGTWYFSLYAYSTFSGVSLTAK</sequence>
<dbReference type="InterPro" id="IPR023828">
    <property type="entry name" value="Peptidase_S8_Ser-AS"/>
</dbReference>
<evidence type="ECO:0000313" key="15">
    <source>
        <dbReference type="EMBL" id="SFB78230.1"/>
    </source>
</evidence>
<keyword evidence="6 10" id="KW-0378">Hydrolase</keyword>
<dbReference type="CDD" id="cd07496">
    <property type="entry name" value="Peptidases_S8_13"/>
    <property type="match status" value="1"/>
</dbReference>
<keyword evidence="8" id="KW-0865">Zymogen</keyword>
<keyword evidence="7 10" id="KW-0720">Serine protease</keyword>
<dbReference type="InterPro" id="IPR050131">
    <property type="entry name" value="Peptidase_S8_subtilisin-like"/>
</dbReference>
<keyword evidence="5 12" id="KW-0732">Signal</keyword>
<dbReference type="InterPro" id="IPR022398">
    <property type="entry name" value="Peptidase_S8_His-AS"/>
</dbReference>
<keyword evidence="16" id="KW-1185">Reference proteome</keyword>
<feature type="domain" description="Peptidase C-terminal archaeal/bacterial" evidence="14">
    <location>
        <begin position="513"/>
        <end position="577"/>
    </location>
</feature>
<feature type="compositionally biased region" description="Polar residues" evidence="11">
    <location>
        <begin position="232"/>
        <end position="246"/>
    </location>
</feature>
<dbReference type="Pfam" id="PF00082">
    <property type="entry name" value="Peptidase_S8"/>
    <property type="match status" value="1"/>
</dbReference>
<evidence type="ECO:0000256" key="11">
    <source>
        <dbReference type="SAM" id="MobiDB-lite"/>
    </source>
</evidence>